<evidence type="ECO:0000256" key="3">
    <source>
        <dbReference type="ARBA" id="ARBA00010544"/>
    </source>
</evidence>
<feature type="transmembrane region" description="Helical" evidence="13">
    <location>
        <begin position="194"/>
        <end position="216"/>
    </location>
</feature>
<accession>A0ABN8DSL6</accession>
<keyword evidence="8 13" id="KW-0812">Transmembrane</keyword>
<sequence length="221" mass="23953">MNVFWQVLRREMLIAFRQRADIVNPLWFFVMVVTLFPLSIGPALENLQIFAPGIIWVAALLAAMLSLERLFRDDYLDGSLEQQMLMPSSLSLVVLAKVFAHWLLTGVPLILFSPILALLLGLDMQVWQATALSLLVGTPILSLIGAIGVGLTVALRRGGVLLTLLVMPLYIPVLIFSTGIIQAAQLGMPYSGQLAMLAAMMLVAVGLAPFATAAALRVSVQ</sequence>
<feature type="transmembrane region" description="Helical" evidence="13">
    <location>
        <begin position="92"/>
        <end position="120"/>
    </location>
</feature>
<reference evidence="14" key="1">
    <citation type="submission" date="2021-11" db="EMBL/GenBank/DDBJ databases">
        <authorList>
            <person name="Rodrigo-Torres L."/>
            <person name="Arahal R. D."/>
            <person name="Lucena T."/>
        </authorList>
    </citation>
    <scope>NUCLEOTIDE SEQUENCE</scope>
    <source>
        <strain evidence="14">CECT 7929</strain>
    </source>
</reference>
<comment type="similarity">
    <text evidence="3 12">Belongs to the CcmB/CycW/HelB family.</text>
</comment>
<dbReference type="PANTHER" id="PTHR30070:SF1">
    <property type="entry name" value="CYTOCHROME C BIOGENESIS B-RELATED"/>
    <property type="match status" value="1"/>
</dbReference>
<dbReference type="InterPro" id="IPR026031">
    <property type="entry name" value="Cyt_c_CcmB_bac"/>
</dbReference>
<keyword evidence="7 12" id="KW-0997">Cell inner membrane</keyword>
<keyword evidence="6 12" id="KW-1003">Cell membrane</keyword>
<gene>
    <name evidence="14" type="primary">ccmB</name>
    <name evidence="14" type="ORF">VST7929_01982</name>
</gene>
<dbReference type="PIRSF" id="PIRSF002764">
    <property type="entry name" value="CcmB"/>
    <property type="match status" value="1"/>
</dbReference>
<keyword evidence="11 12" id="KW-0472">Membrane</keyword>
<dbReference type="PANTHER" id="PTHR30070">
    <property type="entry name" value="HEME EXPORTER PROTEIN B"/>
    <property type="match status" value="1"/>
</dbReference>
<dbReference type="PRINTS" id="PR01414">
    <property type="entry name" value="CCMBBIOGNSIS"/>
</dbReference>
<evidence type="ECO:0000256" key="7">
    <source>
        <dbReference type="ARBA" id="ARBA00022519"/>
    </source>
</evidence>
<keyword evidence="9 12" id="KW-0201">Cytochrome c-type biogenesis</keyword>
<proteinExistence type="inferred from homology"/>
<evidence type="ECO:0000256" key="10">
    <source>
        <dbReference type="ARBA" id="ARBA00022989"/>
    </source>
</evidence>
<feature type="transmembrane region" description="Helical" evidence="13">
    <location>
        <begin position="160"/>
        <end position="182"/>
    </location>
</feature>
<keyword evidence="5 12" id="KW-0813">Transport</keyword>
<evidence type="ECO:0000313" key="14">
    <source>
        <dbReference type="EMBL" id="CAH0534081.1"/>
    </source>
</evidence>
<evidence type="ECO:0000256" key="9">
    <source>
        <dbReference type="ARBA" id="ARBA00022748"/>
    </source>
</evidence>
<keyword evidence="15" id="KW-1185">Reference proteome</keyword>
<evidence type="ECO:0000256" key="4">
    <source>
        <dbReference type="ARBA" id="ARBA00016452"/>
    </source>
</evidence>
<comment type="caution">
    <text evidence="14">The sequence shown here is derived from an EMBL/GenBank/DDBJ whole genome shotgun (WGS) entry which is preliminary data.</text>
</comment>
<evidence type="ECO:0000256" key="8">
    <source>
        <dbReference type="ARBA" id="ARBA00022692"/>
    </source>
</evidence>
<evidence type="ECO:0000256" key="12">
    <source>
        <dbReference type="PIRNR" id="PIRNR002764"/>
    </source>
</evidence>
<feature type="transmembrane region" description="Helical" evidence="13">
    <location>
        <begin position="126"/>
        <end position="153"/>
    </location>
</feature>
<dbReference type="Pfam" id="PF03379">
    <property type="entry name" value="CcmB"/>
    <property type="match status" value="1"/>
</dbReference>
<dbReference type="Proteomes" id="UP000838672">
    <property type="component" value="Unassembled WGS sequence"/>
</dbReference>
<feature type="transmembrane region" description="Helical" evidence="13">
    <location>
        <begin position="49"/>
        <end position="71"/>
    </location>
</feature>
<comment type="function">
    <text evidence="1 12">Required for the export of heme to the periplasm for the biogenesis of c-type cytochromes.</text>
</comment>
<comment type="subcellular location">
    <subcellularLocation>
        <location evidence="2">Cell inner membrane</location>
        <topology evidence="2">Multi-pass membrane protein</topology>
    </subcellularLocation>
</comment>
<dbReference type="EMBL" id="CAKLDI010000001">
    <property type="protein sequence ID" value="CAH0534081.1"/>
    <property type="molecule type" value="Genomic_DNA"/>
</dbReference>
<dbReference type="InterPro" id="IPR003544">
    <property type="entry name" value="Cyt_c_biogenesis_CcmB"/>
</dbReference>
<evidence type="ECO:0000256" key="6">
    <source>
        <dbReference type="ARBA" id="ARBA00022475"/>
    </source>
</evidence>
<evidence type="ECO:0000313" key="15">
    <source>
        <dbReference type="Proteomes" id="UP000838672"/>
    </source>
</evidence>
<name>A0ABN8DSL6_9VIBR</name>
<keyword evidence="10 13" id="KW-1133">Transmembrane helix</keyword>
<organism evidence="14 15">
    <name type="scientific">Vibrio stylophorae</name>
    <dbReference type="NCBI Taxonomy" id="659351"/>
    <lineage>
        <taxon>Bacteria</taxon>
        <taxon>Pseudomonadati</taxon>
        <taxon>Pseudomonadota</taxon>
        <taxon>Gammaproteobacteria</taxon>
        <taxon>Vibrionales</taxon>
        <taxon>Vibrionaceae</taxon>
        <taxon>Vibrio</taxon>
    </lineage>
</organism>
<evidence type="ECO:0000256" key="2">
    <source>
        <dbReference type="ARBA" id="ARBA00004429"/>
    </source>
</evidence>
<evidence type="ECO:0000256" key="1">
    <source>
        <dbReference type="ARBA" id="ARBA00002442"/>
    </source>
</evidence>
<feature type="transmembrane region" description="Helical" evidence="13">
    <location>
        <begin position="21"/>
        <end position="43"/>
    </location>
</feature>
<dbReference type="NCBIfam" id="TIGR01190">
    <property type="entry name" value="ccmB"/>
    <property type="match status" value="1"/>
</dbReference>
<evidence type="ECO:0000256" key="11">
    <source>
        <dbReference type="ARBA" id="ARBA00023136"/>
    </source>
</evidence>
<evidence type="ECO:0000256" key="13">
    <source>
        <dbReference type="SAM" id="Phobius"/>
    </source>
</evidence>
<protein>
    <recommendedName>
        <fullName evidence="4 12">Heme exporter protein B</fullName>
    </recommendedName>
</protein>
<evidence type="ECO:0000256" key="5">
    <source>
        <dbReference type="ARBA" id="ARBA00022448"/>
    </source>
</evidence>